<comment type="caution">
    <text evidence="3">The sequence shown here is derived from an EMBL/GenBank/DDBJ whole genome shotgun (WGS) entry which is preliminary data.</text>
</comment>
<organism evidence="3 4">
    <name type="scientific">Tanacetum coccineum</name>
    <dbReference type="NCBI Taxonomy" id="301880"/>
    <lineage>
        <taxon>Eukaryota</taxon>
        <taxon>Viridiplantae</taxon>
        <taxon>Streptophyta</taxon>
        <taxon>Embryophyta</taxon>
        <taxon>Tracheophyta</taxon>
        <taxon>Spermatophyta</taxon>
        <taxon>Magnoliopsida</taxon>
        <taxon>eudicotyledons</taxon>
        <taxon>Gunneridae</taxon>
        <taxon>Pentapetalae</taxon>
        <taxon>asterids</taxon>
        <taxon>campanulids</taxon>
        <taxon>Asterales</taxon>
        <taxon>Asteraceae</taxon>
        <taxon>Asteroideae</taxon>
        <taxon>Anthemideae</taxon>
        <taxon>Anthemidinae</taxon>
        <taxon>Tanacetum</taxon>
    </lineage>
</organism>
<dbReference type="Pfam" id="PF07727">
    <property type="entry name" value="RVT_2"/>
    <property type="match status" value="1"/>
</dbReference>
<dbReference type="PANTHER" id="PTHR11439">
    <property type="entry name" value="GAG-POL-RELATED RETROTRANSPOSON"/>
    <property type="match status" value="1"/>
</dbReference>
<dbReference type="EMBL" id="BQNB010020208">
    <property type="protein sequence ID" value="GJT93492.1"/>
    <property type="molecule type" value="Genomic_DNA"/>
</dbReference>
<evidence type="ECO:0000256" key="1">
    <source>
        <dbReference type="SAM" id="MobiDB-lite"/>
    </source>
</evidence>
<feature type="compositionally biased region" description="Basic and acidic residues" evidence="1">
    <location>
        <begin position="640"/>
        <end position="655"/>
    </location>
</feature>
<feature type="region of interest" description="Disordered" evidence="1">
    <location>
        <begin position="889"/>
        <end position="937"/>
    </location>
</feature>
<gene>
    <name evidence="3" type="ORF">Tco_1082337</name>
</gene>
<dbReference type="CDD" id="cd09272">
    <property type="entry name" value="RNase_HI_RT_Ty1"/>
    <property type="match status" value="1"/>
</dbReference>
<dbReference type="InterPro" id="IPR013103">
    <property type="entry name" value="RVT_2"/>
</dbReference>
<feature type="region of interest" description="Disordered" evidence="1">
    <location>
        <begin position="428"/>
        <end position="476"/>
    </location>
</feature>
<protein>
    <submittedName>
        <fullName evidence="3">Copia protein</fullName>
    </submittedName>
</protein>
<feature type="region of interest" description="Disordered" evidence="1">
    <location>
        <begin position="619"/>
        <end position="679"/>
    </location>
</feature>
<dbReference type="Proteomes" id="UP001151760">
    <property type="component" value="Unassembled WGS sequence"/>
</dbReference>
<dbReference type="InterPro" id="IPR043502">
    <property type="entry name" value="DNA/RNA_pol_sf"/>
</dbReference>
<accession>A0ABQ5I1T2</accession>
<dbReference type="PANTHER" id="PTHR11439:SF495">
    <property type="entry name" value="REVERSE TRANSCRIPTASE, RNA-DEPENDENT DNA POLYMERASE-RELATED"/>
    <property type="match status" value="1"/>
</dbReference>
<reference evidence="3" key="2">
    <citation type="submission" date="2022-01" db="EMBL/GenBank/DDBJ databases">
        <authorList>
            <person name="Yamashiro T."/>
            <person name="Shiraishi A."/>
            <person name="Satake H."/>
            <person name="Nakayama K."/>
        </authorList>
    </citation>
    <scope>NUCLEOTIDE SEQUENCE</scope>
</reference>
<evidence type="ECO:0000313" key="4">
    <source>
        <dbReference type="Proteomes" id="UP001151760"/>
    </source>
</evidence>
<feature type="compositionally biased region" description="Basic and acidic residues" evidence="1">
    <location>
        <begin position="429"/>
        <end position="446"/>
    </location>
</feature>
<name>A0ABQ5I1T2_9ASTR</name>
<proteinExistence type="predicted"/>
<feature type="compositionally biased region" description="Polar residues" evidence="1">
    <location>
        <begin position="565"/>
        <end position="579"/>
    </location>
</feature>
<feature type="domain" description="Reverse transcriptase Ty1/copia-type" evidence="2">
    <location>
        <begin position="1"/>
        <end position="128"/>
    </location>
</feature>
<feature type="compositionally biased region" description="Basic and acidic residues" evidence="1">
    <location>
        <begin position="619"/>
        <end position="628"/>
    </location>
</feature>
<feature type="compositionally biased region" description="Low complexity" evidence="1">
    <location>
        <begin position="890"/>
        <end position="906"/>
    </location>
</feature>
<dbReference type="SUPFAM" id="SSF56672">
    <property type="entry name" value="DNA/RNA polymerases"/>
    <property type="match status" value="1"/>
</dbReference>
<reference evidence="3" key="1">
    <citation type="journal article" date="2022" name="Int. J. Mol. Sci.">
        <title>Draft Genome of Tanacetum Coccineum: Genomic Comparison of Closely Related Tanacetum-Family Plants.</title>
        <authorList>
            <person name="Yamashiro T."/>
            <person name="Shiraishi A."/>
            <person name="Nakayama K."/>
            <person name="Satake H."/>
        </authorList>
    </citation>
    <scope>NUCLEOTIDE SEQUENCE</scope>
</reference>
<sequence length="1075" mass="121068">MDVKSAFLNDVLKEEVYVSQPESFINPDHPTHVYHLKKAIYGLKQAPRVWYNTLSRFLLDNKFSKDVVDPTLFTQKTSKHILHVQIYIDDIIFASTNPKAYDIFSKEMSLKFQMSMMGKMSFFLGTKLSLPKCTLRQLNGSFGIFEEPLTGDSDIRRTLDKLVSWSSKKQKSMAISTIEAEYIAMSGCYAQMLWMRSQLMDYGFAFHKIPLYCDNQNKVKNDVVEIYLVTTDYQLADIFPKALPRELFESLLPYLGMKNKMSEENLPAPTRSEEQLVPVKACLPYGKSNLLLDLQKLQKNPIFHIYVDILQNTNFFRAFFASANITPVDPAKPFVSSPAGQIVMDFMNEWCLTGKTFGNDKPRHTVLQMLWGIVTKTNVDYAELLWEEFVQGIQTFFTHRDSNKIPSKKPTPHSEYYKQYVEMTARKVQAKEGGKKKTTPKADKPVKPALAKQPKPVKEKISKPSPTKQSRKGKGEDYDLNRAIHMSLETFQAYGQALVGGVAIHKHVEEPTRQLPVVEGKGKAIATDEQAAQSLLALHKPKRRSTMDQLIFQRWTPATEEASIGPSTQPQDDASTNIVHDSPSPADAKTRANTDITTSTANTKVLYVEDVQGEEISHTLVLEEKTTELDEGQAGPDPGKTPESRPQPEHEHMDEDQAGPNPRQSHNALARPNPEPMHDDFIATVYPKVHESLKHTTEEHFLNDKPTEEEPGKTNVEIEAGSMVTITIHQASTSVPPLSTPIIDLSPPKPVSSPLQEPVIAATTKATTTTLPLTPPLQKQSTTDSLLASRVLTLEQRCANLEKKHKLQDQTTQALSSRIFTLELRDFPHKINQTVHEVVKEVVHAALQAPLQDRFRELPEADMKEILHQRMFESGTYKSLPEHVALYEASQAPSSSSKQKSIPHSKQPVKDVPIPDDMNISDSEDTDTTHLPKIKTRPDWLKPVSEEDRPATPEPDWVIPLNDLPETENNWANALASSYQDPDEYKLLRQTSDIIDLVNPEGHRVVSNVSKPLPLGGPPGQVTIQTQYFFNKDLEYLVSGDKGRRSALSISKLKAAQYLDFGLEELVPSLWMRSD</sequence>
<feature type="region of interest" description="Disordered" evidence="1">
    <location>
        <begin position="560"/>
        <end position="595"/>
    </location>
</feature>
<evidence type="ECO:0000313" key="3">
    <source>
        <dbReference type="EMBL" id="GJT93492.1"/>
    </source>
</evidence>
<feature type="region of interest" description="Disordered" evidence="1">
    <location>
        <begin position="943"/>
        <end position="962"/>
    </location>
</feature>
<evidence type="ECO:0000259" key="2">
    <source>
        <dbReference type="Pfam" id="PF07727"/>
    </source>
</evidence>
<keyword evidence="4" id="KW-1185">Reference proteome</keyword>